<dbReference type="Gene3D" id="1.10.10.750">
    <property type="entry name" value="Ypt/Rab-GAP domain of gyp1p, domain 1"/>
    <property type="match status" value="1"/>
</dbReference>
<dbReference type="Proteomes" id="UP000604046">
    <property type="component" value="Unassembled WGS sequence"/>
</dbReference>
<dbReference type="InterPro" id="IPR034704">
    <property type="entry name" value="Ribosomal_bL28/bL31-like_sf"/>
</dbReference>
<dbReference type="InterPro" id="IPR000195">
    <property type="entry name" value="Rab-GAP-TBC_dom"/>
</dbReference>
<feature type="domain" description="Rab-GAP TBC" evidence="4">
    <location>
        <begin position="161"/>
        <end position="352"/>
    </location>
</feature>
<feature type="region of interest" description="Disordered" evidence="3">
    <location>
        <begin position="39"/>
        <end position="95"/>
    </location>
</feature>
<feature type="compositionally biased region" description="Low complexity" evidence="3">
    <location>
        <begin position="65"/>
        <end position="83"/>
    </location>
</feature>
<feature type="region of interest" description="Disordered" evidence="3">
    <location>
        <begin position="1"/>
        <end position="27"/>
    </location>
</feature>
<evidence type="ECO:0000256" key="1">
    <source>
        <dbReference type="ARBA" id="ARBA00022980"/>
    </source>
</evidence>
<dbReference type="Pfam" id="PF00566">
    <property type="entry name" value="RabGAP-TBC"/>
    <property type="match status" value="1"/>
</dbReference>
<dbReference type="InterPro" id="IPR042105">
    <property type="entry name" value="Ribosomal_bL31_sf"/>
</dbReference>
<gene>
    <name evidence="5" type="primary">Tbc1d2</name>
    <name evidence="5" type="ORF">SNAT2548_LOCUS23551</name>
</gene>
<sequence>MEGSRPAGDASESEQIPLAGSRRSRRQRLREHLATLYMWVTVKSEPPKSGGPTEPEAEARPAPLPASLPSLPSLPASPVSAQPCSPPASPTSQDPEALWQDLWESVSANGFREGERSAMSNALEMWRRSPSASKGLWSRLARAESSQHRDWERVSKAVRAGIPPALRCAVWSTCSGAIGKKSQVASELGEMPDSLYPSFASQGSSLQNEASLVIDVDVPRTGCAEALLEPLRRVLLAFAFKNPQIGYCQSMNFIVAALLEHCDEESAFWIFCSLVEDMLPENYYTRNMIGVRVDMLVLNSLVKSYLPTLHAHLVEHEVDLAPFTMGWFLCLYVNTLPSPSLHRVLDCLLHEGSKVLFRTALSILRLLESCLLDVRSMAKVYEILRSPTCPEDDLLNTMHGLWLRSFSMDVIMELRRQHLKDVLEQDAIVEARRAELRARRENEGQGPVAPDSDESLSPLQNLESFLKVVDREHSDADTELRGCEMQKSVAMVLQGMDGTAGVSFFSARAQWVNVDQHEAISQARSLVFAFFLCVLCVDLHGVRAGFPKKRWLLRRAAENVVSAPRPGSLIERVSPPFLTILPGEPPSGLTSMPQYPTTSHNIFPFSTSCCHQGVLATLLVATLWAASSAITFVAGGIRSTSTTRNLVAREGGRDWNTGNVMKKIDFKAAAAQAQARKSKKDAMKGDKKKAVVERPKRFESSPVYYKGEQVAVLNGTVSEYKVDIWSGAHPAWKGQKGKVLLDNSALTKFQEKFGMAADVYGEQGMEQVKANEELKKKQEEMAAQGLKVY</sequence>
<dbReference type="PANTHER" id="PTHR47219">
    <property type="entry name" value="RAB GTPASE-ACTIVATING PROTEIN 1-LIKE"/>
    <property type="match status" value="1"/>
</dbReference>
<dbReference type="SMART" id="SM00164">
    <property type="entry name" value="TBC"/>
    <property type="match status" value="1"/>
</dbReference>
<accession>A0A812RFL3</accession>
<evidence type="ECO:0000313" key="6">
    <source>
        <dbReference type="Proteomes" id="UP000604046"/>
    </source>
</evidence>
<dbReference type="InterPro" id="IPR050302">
    <property type="entry name" value="Rab_GAP_TBC_domain"/>
</dbReference>
<dbReference type="GO" id="GO:0005840">
    <property type="term" value="C:ribosome"/>
    <property type="evidence" value="ECO:0007669"/>
    <property type="project" value="UniProtKB-KW"/>
</dbReference>
<dbReference type="PANTHER" id="PTHR47219:SF20">
    <property type="entry name" value="TBC1 DOMAIN FAMILY MEMBER 2B"/>
    <property type="match status" value="1"/>
</dbReference>
<evidence type="ECO:0000256" key="3">
    <source>
        <dbReference type="SAM" id="MobiDB-lite"/>
    </source>
</evidence>
<keyword evidence="6" id="KW-1185">Reference proteome</keyword>
<comment type="caution">
    <text evidence="5">The sequence shown here is derived from an EMBL/GenBank/DDBJ whole genome shotgun (WGS) entry which is preliminary data.</text>
</comment>
<reference evidence="5" key="1">
    <citation type="submission" date="2021-02" db="EMBL/GenBank/DDBJ databases">
        <authorList>
            <person name="Dougan E. K."/>
            <person name="Rhodes N."/>
            <person name="Thang M."/>
            <person name="Chan C."/>
        </authorList>
    </citation>
    <scope>NUCLEOTIDE SEQUENCE</scope>
</reference>
<keyword evidence="1" id="KW-0689">Ribosomal protein</keyword>
<evidence type="ECO:0000259" key="4">
    <source>
        <dbReference type="PROSITE" id="PS50086"/>
    </source>
</evidence>
<protein>
    <submittedName>
        <fullName evidence="5">Tbc1d2 protein</fullName>
    </submittedName>
</protein>
<organism evidence="5 6">
    <name type="scientific">Symbiodinium natans</name>
    <dbReference type="NCBI Taxonomy" id="878477"/>
    <lineage>
        <taxon>Eukaryota</taxon>
        <taxon>Sar</taxon>
        <taxon>Alveolata</taxon>
        <taxon>Dinophyceae</taxon>
        <taxon>Suessiales</taxon>
        <taxon>Symbiodiniaceae</taxon>
        <taxon>Symbiodinium</taxon>
    </lineage>
</organism>
<dbReference type="Gene3D" id="1.10.8.270">
    <property type="entry name" value="putative rabgap domain of human tbc1 domain family member 14 like domains"/>
    <property type="match status" value="1"/>
</dbReference>
<dbReference type="SUPFAM" id="SSF47923">
    <property type="entry name" value="Ypt/Rab-GAP domain of gyp1p"/>
    <property type="match status" value="2"/>
</dbReference>
<dbReference type="GO" id="GO:0031267">
    <property type="term" value="F:small GTPase binding"/>
    <property type="evidence" value="ECO:0007669"/>
    <property type="project" value="TreeGrafter"/>
</dbReference>
<keyword evidence="2" id="KW-0687">Ribonucleoprotein</keyword>
<dbReference type="Gene3D" id="1.10.472.80">
    <property type="entry name" value="Ypt/Rab-GAP domain of gyp1p, domain 3"/>
    <property type="match status" value="1"/>
</dbReference>
<dbReference type="AlphaFoldDB" id="A0A812RFL3"/>
<dbReference type="EMBL" id="CAJNDS010002326">
    <property type="protein sequence ID" value="CAE7433728.1"/>
    <property type="molecule type" value="Genomic_DNA"/>
</dbReference>
<proteinExistence type="predicted"/>
<dbReference type="Gene3D" id="4.10.830.30">
    <property type="entry name" value="Ribosomal protein L31"/>
    <property type="match status" value="1"/>
</dbReference>
<evidence type="ECO:0000313" key="5">
    <source>
        <dbReference type="EMBL" id="CAE7433728.1"/>
    </source>
</evidence>
<evidence type="ECO:0000256" key="2">
    <source>
        <dbReference type="ARBA" id="ARBA00023274"/>
    </source>
</evidence>
<dbReference type="SUPFAM" id="SSF143800">
    <property type="entry name" value="L28p-like"/>
    <property type="match status" value="1"/>
</dbReference>
<name>A0A812RFL3_9DINO</name>
<dbReference type="GO" id="GO:1990904">
    <property type="term" value="C:ribonucleoprotein complex"/>
    <property type="evidence" value="ECO:0007669"/>
    <property type="project" value="UniProtKB-KW"/>
</dbReference>
<dbReference type="GO" id="GO:0005096">
    <property type="term" value="F:GTPase activator activity"/>
    <property type="evidence" value="ECO:0007669"/>
    <property type="project" value="TreeGrafter"/>
</dbReference>
<dbReference type="InterPro" id="IPR035969">
    <property type="entry name" value="Rab-GAP_TBC_sf"/>
</dbReference>
<dbReference type="OrthoDB" id="294251at2759"/>
<dbReference type="PROSITE" id="PS50086">
    <property type="entry name" value="TBC_RABGAP"/>
    <property type="match status" value="1"/>
</dbReference>